<dbReference type="GO" id="GO:0016491">
    <property type="term" value="F:oxidoreductase activity"/>
    <property type="evidence" value="ECO:0007669"/>
    <property type="project" value="InterPro"/>
</dbReference>
<dbReference type="Gene3D" id="3.40.109.10">
    <property type="entry name" value="NADH Oxidase"/>
    <property type="match status" value="1"/>
</dbReference>
<gene>
    <name evidence="1" type="ORF">D806_039380</name>
</gene>
<evidence type="ECO:0000313" key="2">
    <source>
        <dbReference type="Proteomes" id="UP000011200"/>
    </source>
</evidence>
<reference evidence="1 2" key="1">
    <citation type="journal article" date="2013" name="Genome Announc.">
        <title>Draft genome sequence of MKD8, a conjugal recipient Mycobacterium smegmatis strain.</title>
        <authorList>
            <person name="Gray T.A."/>
            <person name="Palumbo M.J."/>
            <person name="Derbyshire K.M."/>
        </authorList>
    </citation>
    <scope>NUCLEOTIDE SEQUENCE [LARGE SCALE GENOMIC DNA]</scope>
    <source>
        <strain evidence="1 2">MKD8</strain>
    </source>
</reference>
<dbReference type="Proteomes" id="UP000011200">
    <property type="component" value="Chromosome"/>
</dbReference>
<name>A0A2U9PT32_MYCSE</name>
<dbReference type="AlphaFoldDB" id="A0A2U9PT32"/>
<organism evidence="1 2">
    <name type="scientific">Mycolicibacterium smegmatis (strain MKD8)</name>
    <name type="common">Mycobacterium smegmatis</name>
    <dbReference type="NCBI Taxonomy" id="1214915"/>
    <lineage>
        <taxon>Bacteria</taxon>
        <taxon>Bacillati</taxon>
        <taxon>Actinomycetota</taxon>
        <taxon>Actinomycetes</taxon>
        <taxon>Mycobacteriales</taxon>
        <taxon>Mycobacteriaceae</taxon>
        <taxon>Mycolicibacterium</taxon>
    </lineage>
</organism>
<dbReference type="EMBL" id="CP027541">
    <property type="protein sequence ID" value="AWT54904.1"/>
    <property type="molecule type" value="Genomic_DNA"/>
</dbReference>
<dbReference type="NCBIfam" id="NF047509">
    <property type="entry name" value="Rv3131_FMN_oxido"/>
    <property type="match status" value="1"/>
</dbReference>
<evidence type="ECO:0000313" key="1">
    <source>
        <dbReference type="EMBL" id="AWT54904.1"/>
    </source>
</evidence>
<proteinExistence type="predicted"/>
<dbReference type="SUPFAM" id="SSF55469">
    <property type="entry name" value="FMN-dependent nitroreductase-like"/>
    <property type="match status" value="2"/>
</dbReference>
<dbReference type="PANTHER" id="PTHR23026:SF123">
    <property type="entry name" value="NAD(P)H NITROREDUCTASE RV3131-RELATED"/>
    <property type="match status" value="1"/>
</dbReference>
<dbReference type="InterPro" id="IPR000415">
    <property type="entry name" value="Nitroreductase-like"/>
</dbReference>
<reference evidence="2" key="2">
    <citation type="submission" date="2018-03" db="EMBL/GenBank/DDBJ databases">
        <authorList>
            <person name="Derbyshire K."/>
            <person name="Gray T.A."/>
            <person name="Champion M."/>
        </authorList>
    </citation>
    <scope>NUCLEOTIDE SEQUENCE [LARGE SCALE GENOMIC DNA]</scope>
    <source>
        <strain evidence="2">MKD8</strain>
    </source>
</reference>
<protein>
    <submittedName>
        <fullName evidence="1">Uncharacterized protein</fullName>
    </submittedName>
</protein>
<accession>A0A2U9PT32</accession>
<sequence length="327" mass="36109">MPAPAVPQSVITEAVGLACRAPSLHNSQPWRWVDHGTSVDLFLDHHRIVRSSDSSGREAHISCGAALDHFRVAMAAAGWVIHVDRFPNPNNREHLANIQFSPVAHVTDAMRDRASAITRRRTDRLPLHPPAHWDTVAPLVNAAIDHEAVRFVMLADDARGRLAEASQLTESLRRYDEFYHRELQWWTANVRHSDGVPAEALVSSPEAERVGVNRAFPSREHAERRPDVARDEARIAVLITPEDTPRDAIACGEALSTILLECTMAGLATCPLTHITEMPESRRIILDLAGTTGIPQVLIRIGSAPPVDDVPPVTPRRSLAEVLEVDR</sequence>
<dbReference type="PANTHER" id="PTHR23026">
    <property type="entry name" value="NADPH NITROREDUCTASE"/>
    <property type="match status" value="1"/>
</dbReference>
<dbReference type="RefSeq" id="WP_036453291.1">
    <property type="nucleotide sequence ID" value="NZ_CP027541.1"/>
</dbReference>
<dbReference type="InterPro" id="IPR050627">
    <property type="entry name" value="Nitroreductase/BluB"/>
</dbReference>